<dbReference type="eggNOG" id="COG4244">
    <property type="taxonomic scope" value="Bacteria"/>
</dbReference>
<name>K0PNM6_9HYPH</name>
<keyword evidence="4" id="KW-1185">Reference proteome</keyword>
<proteinExistence type="predicted"/>
<feature type="transmembrane region" description="Helical" evidence="1">
    <location>
        <begin position="51"/>
        <end position="73"/>
    </location>
</feature>
<gene>
    <name evidence="3" type="ORF">BN77_p10081</name>
</gene>
<feature type="transmembrane region" description="Helical" evidence="1">
    <location>
        <begin position="85"/>
        <end position="104"/>
    </location>
</feature>
<accession>K0PNM6</accession>
<dbReference type="HOGENOM" id="CLU_107155_2_0_5"/>
<dbReference type="Proteomes" id="UP000009319">
    <property type="component" value="Unassembled WGS sequence"/>
</dbReference>
<comment type="caution">
    <text evidence="3">The sequence shown here is derived from an EMBL/GenBank/DDBJ whole genome shotgun (WGS) entry which is preliminary data.</text>
</comment>
<evidence type="ECO:0000259" key="2">
    <source>
        <dbReference type="Pfam" id="PF09990"/>
    </source>
</evidence>
<evidence type="ECO:0000256" key="1">
    <source>
        <dbReference type="SAM" id="Phobius"/>
    </source>
</evidence>
<dbReference type="Pfam" id="PF09990">
    <property type="entry name" value="DUF2231"/>
    <property type="match status" value="1"/>
</dbReference>
<dbReference type="EMBL" id="CANI01000035">
    <property type="protein sequence ID" value="CCM78126.1"/>
    <property type="molecule type" value="Genomic_DNA"/>
</dbReference>
<feature type="domain" description="DUF2231" evidence="2">
    <location>
        <begin position="22"/>
        <end position="136"/>
    </location>
</feature>
<feature type="transmembrane region" description="Helical" evidence="1">
    <location>
        <begin position="116"/>
        <end position="137"/>
    </location>
</feature>
<sequence length="148" mass="15727">MADPRMMAAGAAPPSISTVPLHFCAAFLIGALVTDIVYWKTAEMTWADFSAWLLTAGLLIGIIAAATLVIDVIRGAISLEPIVSWIYLACLILAFVLSVFNLFIHSRDAWTSVVPSGLALSAFTAAAIAVAALLGTISKHRKPEDWIS</sequence>
<dbReference type="RefSeq" id="WP_007535605.1">
    <property type="nucleotide sequence ID" value="NZ_HF536773.1"/>
</dbReference>
<dbReference type="STRING" id="1211777.BN77_p10081"/>
<keyword evidence="1" id="KW-1133">Transmembrane helix</keyword>
<reference evidence="3 4" key="1">
    <citation type="journal article" date="2013" name="Genome Announc.">
        <title>Draft Genome Sequence of Rhizobium mesoamericanum STM3625, a Nitrogen-Fixing Symbiont of Mimosa pudica Isolated in French Guiana (South America).</title>
        <authorList>
            <person name="Moulin L."/>
            <person name="Mornico D."/>
            <person name="Melkonian R."/>
            <person name="Klonowska A."/>
        </authorList>
    </citation>
    <scope>NUCLEOTIDE SEQUENCE [LARGE SCALE GENOMIC DNA]</scope>
    <source>
        <strain evidence="3 4">STM3625</strain>
    </source>
</reference>
<dbReference type="InterPro" id="IPR019251">
    <property type="entry name" value="DUF2231_TM"/>
</dbReference>
<organism evidence="3 4">
    <name type="scientific">Rhizobium mesoamericanum STM3625</name>
    <dbReference type="NCBI Taxonomy" id="1211777"/>
    <lineage>
        <taxon>Bacteria</taxon>
        <taxon>Pseudomonadati</taxon>
        <taxon>Pseudomonadota</taxon>
        <taxon>Alphaproteobacteria</taxon>
        <taxon>Hyphomicrobiales</taxon>
        <taxon>Rhizobiaceae</taxon>
        <taxon>Rhizobium/Agrobacterium group</taxon>
        <taxon>Rhizobium</taxon>
    </lineage>
</organism>
<evidence type="ECO:0000313" key="4">
    <source>
        <dbReference type="Proteomes" id="UP000009319"/>
    </source>
</evidence>
<keyword evidence="1" id="KW-0472">Membrane</keyword>
<evidence type="ECO:0000313" key="3">
    <source>
        <dbReference type="EMBL" id="CCM78126.1"/>
    </source>
</evidence>
<keyword evidence="1" id="KW-0812">Transmembrane</keyword>
<feature type="transmembrane region" description="Helical" evidence="1">
    <location>
        <begin position="21"/>
        <end position="39"/>
    </location>
</feature>
<dbReference type="AlphaFoldDB" id="K0PNM6"/>
<protein>
    <recommendedName>
        <fullName evidence="2">DUF2231 domain-containing protein</fullName>
    </recommendedName>
</protein>